<evidence type="ECO:0008006" key="3">
    <source>
        <dbReference type="Google" id="ProtNLM"/>
    </source>
</evidence>
<reference evidence="1" key="1">
    <citation type="submission" date="2021-06" db="EMBL/GenBank/DDBJ databases">
        <authorList>
            <person name="Hodson N. C."/>
            <person name="Mongue J. A."/>
            <person name="Jaron S. K."/>
        </authorList>
    </citation>
    <scope>NUCLEOTIDE SEQUENCE</scope>
</reference>
<organism evidence="1 2">
    <name type="scientific">Allacma fusca</name>
    <dbReference type="NCBI Taxonomy" id="39272"/>
    <lineage>
        <taxon>Eukaryota</taxon>
        <taxon>Metazoa</taxon>
        <taxon>Ecdysozoa</taxon>
        <taxon>Arthropoda</taxon>
        <taxon>Hexapoda</taxon>
        <taxon>Collembola</taxon>
        <taxon>Symphypleona</taxon>
        <taxon>Sminthuridae</taxon>
        <taxon>Allacma</taxon>
    </lineage>
</organism>
<protein>
    <recommendedName>
        <fullName evidence="3">ER-bound oxygenase mpaB/mpaB'/Rubber oxygenase catalytic domain-containing protein</fullName>
    </recommendedName>
</protein>
<dbReference type="OrthoDB" id="6361347at2759"/>
<evidence type="ECO:0000313" key="2">
    <source>
        <dbReference type="Proteomes" id="UP000708208"/>
    </source>
</evidence>
<accession>A0A8J2JJ53</accession>
<proteinExistence type="predicted"/>
<gene>
    <name evidence="1" type="ORF">AFUS01_LOCUS1113</name>
</gene>
<dbReference type="AlphaFoldDB" id="A0A8J2JJ53"/>
<name>A0A8J2JJ53_9HEXA</name>
<evidence type="ECO:0000313" key="1">
    <source>
        <dbReference type="EMBL" id="CAG7659286.1"/>
    </source>
</evidence>
<comment type="caution">
    <text evidence="1">The sequence shown here is derived from an EMBL/GenBank/DDBJ whole genome shotgun (WGS) entry which is preliminary data.</text>
</comment>
<dbReference type="PANTHER" id="PTHR37159:SF1">
    <property type="entry name" value="GH11867P"/>
    <property type="match status" value="1"/>
</dbReference>
<keyword evidence="2" id="KW-1185">Reference proteome</keyword>
<sequence>PEWFESVQNVRKIHSSVAAQIKTRNNTNINNSDTPPNHWTNFQRDAKMWEAFHLDLKPLDTPEVRGKIIPFNFTSPNKFNQYLLAGVYWYFVGLPVLNPRQLGISNYTERDLQGFLHIWAVIAHNVGLEEEFIFCKDSIDQWKECNEYLKYIFANHYLPQLLDINLEAELLIQGQAEVIKQIVPGIPLEFWLITLLENHLNVSGTHLRNHVKWGPGAFSSAIDWLTTKGANEMDFFRGLLNKGVLAALQVSSFRFLEIQEII</sequence>
<dbReference type="PANTHER" id="PTHR37159">
    <property type="entry name" value="GH11867P"/>
    <property type="match status" value="1"/>
</dbReference>
<feature type="non-terminal residue" evidence="1">
    <location>
        <position position="1"/>
    </location>
</feature>
<dbReference type="Proteomes" id="UP000708208">
    <property type="component" value="Unassembled WGS sequence"/>
</dbReference>
<dbReference type="EMBL" id="CAJVCH010006146">
    <property type="protein sequence ID" value="CAG7659286.1"/>
    <property type="molecule type" value="Genomic_DNA"/>
</dbReference>